<accession>A0A1S3CUF6</accession>
<name>A0A1S3CUF6_DIACI</name>
<dbReference type="KEGG" id="dci:103505503"/>
<gene>
    <name evidence="4" type="primary">LOC103505503</name>
</gene>
<feature type="signal peptide" evidence="2">
    <location>
        <begin position="1"/>
        <end position="25"/>
    </location>
</feature>
<dbReference type="AlphaFoldDB" id="A0A1S3CUF6"/>
<evidence type="ECO:0000313" key="3">
    <source>
        <dbReference type="Proteomes" id="UP000079169"/>
    </source>
</evidence>
<evidence type="ECO:0000313" key="4">
    <source>
        <dbReference type="RefSeq" id="XP_008468062.1"/>
    </source>
</evidence>
<feature type="chain" id="PRO_5010479065" evidence="2">
    <location>
        <begin position="26"/>
        <end position="139"/>
    </location>
</feature>
<sequence>MAIKCTPMLLVLLCTTAQILQTCFGKPILIATDPRNNEVYIPIVRTFNDLFRNYIFDYGQFLPSYPSSGQPPFTHSGSNPISHTLSGVTSLASDATHAVVDPASKVISGLTAPATAPATGATTAAAEPPAAAAPAPKAA</sequence>
<dbReference type="GeneID" id="103505503"/>
<evidence type="ECO:0000256" key="2">
    <source>
        <dbReference type="SAM" id="SignalP"/>
    </source>
</evidence>
<organism evidence="3 4">
    <name type="scientific">Diaphorina citri</name>
    <name type="common">Asian citrus psyllid</name>
    <dbReference type="NCBI Taxonomy" id="121845"/>
    <lineage>
        <taxon>Eukaryota</taxon>
        <taxon>Metazoa</taxon>
        <taxon>Ecdysozoa</taxon>
        <taxon>Arthropoda</taxon>
        <taxon>Hexapoda</taxon>
        <taxon>Insecta</taxon>
        <taxon>Pterygota</taxon>
        <taxon>Neoptera</taxon>
        <taxon>Paraneoptera</taxon>
        <taxon>Hemiptera</taxon>
        <taxon>Sternorrhyncha</taxon>
        <taxon>Psylloidea</taxon>
        <taxon>Psyllidae</taxon>
        <taxon>Diaphorininae</taxon>
        <taxon>Diaphorina</taxon>
    </lineage>
</organism>
<proteinExistence type="predicted"/>
<reference evidence="4" key="1">
    <citation type="submission" date="2025-08" db="UniProtKB">
        <authorList>
            <consortium name="RefSeq"/>
        </authorList>
    </citation>
    <scope>IDENTIFICATION</scope>
</reference>
<evidence type="ECO:0000256" key="1">
    <source>
        <dbReference type="SAM" id="MobiDB-lite"/>
    </source>
</evidence>
<protein>
    <submittedName>
        <fullName evidence="4">Uncharacterized protein LOC103505503 isoform X1</fullName>
    </submittedName>
</protein>
<dbReference type="Proteomes" id="UP000079169">
    <property type="component" value="Unplaced"/>
</dbReference>
<dbReference type="PaxDb" id="121845-A0A1S3CUF6"/>
<keyword evidence="2" id="KW-0732">Signal</keyword>
<dbReference type="RefSeq" id="XP_008468062.1">
    <property type="nucleotide sequence ID" value="XM_008469840.3"/>
</dbReference>
<keyword evidence="3" id="KW-1185">Reference proteome</keyword>
<feature type="region of interest" description="Disordered" evidence="1">
    <location>
        <begin position="119"/>
        <end position="139"/>
    </location>
</feature>